<dbReference type="InterPro" id="IPR002048">
    <property type="entry name" value="EF_hand_dom"/>
</dbReference>
<reference evidence="5" key="1">
    <citation type="submission" date="2022-11" db="EMBL/GenBank/DDBJ databases">
        <authorList>
            <person name="Morgan W.R."/>
            <person name="Tartar A."/>
        </authorList>
    </citation>
    <scope>NUCLEOTIDE SEQUENCE</scope>
    <source>
        <strain evidence="5">ARSEF 373</strain>
    </source>
</reference>
<name>A0AAV2Z655_9STRA</name>
<evidence type="ECO:0000256" key="2">
    <source>
        <dbReference type="ARBA" id="ARBA00022737"/>
    </source>
</evidence>
<dbReference type="PANTHER" id="PTHR34524">
    <property type="entry name" value="CALCYPHOSIN"/>
    <property type="match status" value="1"/>
</dbReference>
<feature type="domain" description="EF-hand" evidence="4">
    <location>
        <begin position="196"/>
        <end position="231"/>
    </location>
</feature>
<dbReference type="Pfam" id="PF13499">
    <property type="entry name" value="EF-hand_7"/>
    <property type="match status" value="2"/>
</dbReference>
<keyword evidence="6" id="KW-1185">Reference proteome</keyword>
<comment type="caution">
    <text evidence="5">The sequence shown here is derived from an EMBL/GenBank/DDBJ whole genome shotgun (WGS) entry which is preliminary data.</text>
</comment>
<dbReference type="Gene3D" id="1.10.238.10">
    <property type="entry name" value="EF-hand"/>
    <property type="match status" value="3"/>
</dbReference>
<dbReference type="PROSITE" id="PS50222">
    <property type="entry name" value="EF_HAND_2"/>
    <property type="match status" value="5"/>
</dbReference>
<reference evidence="5" key="2">
    <citation type="journal article" date="2023" name="Microbiol Resour">
        <title>Decontamination and Annotation of the Draft Genome Sequence of the Oomycete Lagenidium giganteum ARSEF 373.</title>
        <authorList>
            <person name="Morgan W.R."/>
            <person name="Tartar A."/>
        </authorList>
    </citation>
    <scope>NUCLEOTIDE SEQUENCE</scope>
    <source>
        <strain evidence="5">ARSEF 373</strain>
    </source>
</reference>
<feature type="domain" description="EF-hand" evidence="4">
    <location>
        <begin position="63"/>
        <end position="98"/>
    </location>
</feature>
<evidence type="ECO:0000256" key="3">
    <source>
        <dbReference type="ARBA" id="ARBA00022837"/>
    </source>
</evidence>
<gene>
    <name evidence="5" type="ORF">N0F65_008471</name>
</gene>
<dbReference type="InterPro" id="IPR051581">
    <property type="entry name" value="Ca-bind"/>
</dbReference>
<evidence type="ECO:0000256" key="1">
    <source>
        <dbReference type="ARBA" id="ARBA00022723"/>
    </source>
</evidence>
<dbReference type="InterPro" id="IPR018247">
    <property type="entry name" value="EF_Hand_1_Ca_BS"/>
</dbReference>
<dbReference type="SUPFAM" id="SSF47473">
    <property type="entry name" value="EF-hand"/>
    <property type="match status" value="2"/>
</dbReference>
<keyword evidence="3" id="KW-0106">Calcium</keyword>
<accession>A0AAV2Z655</accession>
<evidence type="ECO:0000313" key="6">
    <source>
        <dbReference type="Proteomes" id="UP001146120"/>
    </source>
</evidence>
<protein>
    <recommendedName>
        <fullName evidence="4">EF-hand domain-containing protein</fullName>
    </recommendedName>
</protein>
<dbReference type="AlphaFoldDB" id="A0AAV2Z655"/>
<dbReference type="EMBL" id="DAKRPA010000057">
    <property type="protein sequence ID" value="DBA00828.1"/>
    <property type="molecule type" value="Genomic_DNA"/>
</dbReference>
<dbReference type="Proteomes" id="UP001146120">
    <property type="component" value="Unassembled WGS sequence"/>
</dbReference>
<dbReference type="PANTHER" id="PTHR34524:SF6">
    <property type="entry name" value="CALCYPHOSINE LIKE"/>
    <property type="match status" value="1"/>
</dbReference>
<dbReference type="GO" id="GO:0005509">
    <property type="term" value="F:calcium ion binding"/>
    <property type="evidence" value="ECO:0007669"/>
    <property type="project" value="InterPro"/>
</dbReference>
<feature type="domain" description="EF-hand" evidence="4">
    <location>
        <begin position="27"/>
        <end position="62"/>
    </location>
</feature>
<proteinExistence type="predicted"/>
<feature type="domain" description="EF-hand" evidence="4">
    <location>
        <begin position="160"/>
        <end position="195"/>
    </location>
</feature>
<dbReference type="InterPro" id="IPR011992">
    <property type="entry name" value="EF-hand-dom_pair"/>
</dbReference>
<sequence>MDARLEVMERKLREAFEIKSGYGDPTAQARLLQRHFKSFDSDGSGIIDFDEFSRAMVKLNFVGVQAEVEALFDRFDQDLNGFISYAEFSEVICGQGSSVALNNRTKSLLERVKERILDAGGKNGFRTLGVILRRMDQNGNGVIEIDEFRDGLLSLGVDNMDEAELEHVFQYFDRDNSGKITVDELMRGLRGSMSKRRILIVKEAFARLDTSGDGTATLEEVERLYDPSHHPEVLAGRLRPRDALLEFMRVFEDSSTCDGQISWSEFLAYYKDLSAGIINDDEFELMIRNAWHISGGKGWCANSSCRRVLVTYRDGSQAVAEIENDLGISGKDKSKLIRQLQQQGHRGIVDITLSY</sequence>
<dbReference type="SMART" id="SM00054">
    <property type="entry name" value="EFh"/>
    <property type="match status" value="5"/>
</dbReference>
<evidence type="ECO:0000313" key="5">
    <source>
        <dbReference type="EMBL" id="DBA00828.1"/>
    </source>
</evidence>
<keyword evidence="1" id="KW-0479">Metal-binding</keyword>
<feature type="domain" description="EF-hand" evidence="4">
    <location>
        <begin position="131"/>
        <end position="158"/>
    </location>
</feature>
<dbReference type="PROSITE" id="PS00018">
    <property type="entry name" value="EF_HAND_1"/>
    <property type="match status" value="3"/>
</dbReference>
<organism evidence="5 6">
    <name type="scientific">Lagenidium giganteum</name>
    <dbReference type="NCBI Taxonomy" id="4803"/>
    <lineage>
        <taxon>Eukaryota</taxon>
        <taxon>Sar</taxon>
        <taxon>Stramenopiles</taxon>
        <taxon>Oomycota</taxon>
        <taxon>Peronosporomycetes</taxon>
        <taxon>Pythiales</taxon>
        <taxon>Pythiaceae</taxon>
    </lineage>
</organism>
<evidence type="ECO:0000259" key="4">
    <source>
        <dbReference type="PROSITE" id="PS50222"/>
    </source>
</evidence>
<keyword evidence="2" id="KW-0677">Repeat</keyword>